<feature type="compositionally biased region" description="Basic and acidic residues" evidence="1">
    <location>
        <begin position="188"/>
        <end position="216"/>
    </location>
</feature>
<proteinExistence type="predicted"/>
<feature type="compositionally biased region" description="Basic and acidic residues" evidence="1">
    <location>
        <begin position="129"/>
        <end position="140"/>
    </location>
</feature>
<dbReference type="WBParaSite" id="nRc.2.0.1.t38888-RA">
    <property type="protein sequence ID" value="nRc.2.0.1.t38888-RA"/>
    <property type="gene ID" value="nRc.2.0.1.g38888"/>
</dbReference>
<sequence length="382" mass="42638">MLFPEHHWMDYSDPLRDEIQRILLPRPSPPPPTSQPVQIAQTAPVVAQTALPPPTAQLPPMVPIAVQPPKVPTKSVLALNHHSQPIKKNEHSVKWKTQQQDEVEYRKAHKTRMRDELHARQTLLPSTLHTERGKTPSERTTRRREQRAQQKARETAGQTSSTTGVTVQPKVMRTKSAASAHTPPACHSDSHRSRDESHRCDDHHRKETKHSLHRDTTTSNSHQHTTSNSHQHNPRVEAPPHHTQSEQTRQVHSTGFYEGEYQHSFRRSPPKLTDYISPLHRDAEIQKGMDNLKNPPKPEFKTPLPPAPLMDVEQTASSSASLLQTTASLLPMASTLVQSTATISVQSVSTSTVTIQPQLVITTCPALGAATAAIAVLQFQPR</sequence>
<protein>
    <submittedName>
        <fullName evidence="3">Uncharacterized protein</fullName>
    </submittedName>
</protein>
<evidence type="ECO:0000256" key="1">
    <source>
        <dbReference type="SAM" id="MobiDB-lite"/>
    </source>
</evidence>
<accession>A0A915KLI4</accession>
<feature type="compositionally biased region" description="Polar residues" evidence="1">
    <location>
        <begin position="157"/>
        <end position="166"/>
    </location>
</feature>
<keyword evidence="2" id="KW-1185">Reference proteome</keyword>
<feature type="compositionally biased region" description="Low complexity" evidence="1">
    <location>
        <begin position="217"/>
        <end position="231"/>
    </location>
</feature>
<dbReference type="AlphaFoldDB" id="A0A915KLI4"/>
<evidence type="ECO:0000313" key="3">
    <source>
        <dbReference type="WBParaSite" id="nRc.2.0.1.t38888-RA"/>
    </source>
</evidence>
<reference evidence="3" key="1">
    <citation type="submission" date="2022-11" db="UniProtKB">
        <authorList>
            <consortium name="WormBaseParasite"/>
        </authorList>
    </citation>
    <scope>IDENTIFICATION</scope>
</reference>
<feature type="region of interest" description="Disordered" evidence="1">
    <location>
        <begin position="82"/>
        <end position="250"/>
    </location>
</feature>
<name>A0A915KLI4_ROMCU</name>
<evidence type="ECO:0000313" key="2">
    <source>
        <dbReference type="Proteomes" id="UP000887565"/>
    </source>
</evidence>
<dbReference type="Proteomes" id="UP000887565">
    <property type="component" value="Unplaced"/>
</dbReference>
<feature type="compositionally biased region" description="Basic and acidic residues" evidence="1">
    <location>
        <begin position="234"/>
        <end position="244"/>
    </location>
</feature>
<organism evidence="2 3">
    <name type="scientific">Romanomermis culicivorax</name>
    <name type="common">Nematode worm</name>
    <dbReference type="NCBI Taxonomy" id="13658"/>
    <lineage>
        <taxon>Eukaryota</taxon>
        <taxon>Metazoa</taxon>
        <taxon>Ecdysozoa</taxon>
        <taxon>Nematoda</taxon>
        <taxon>Enoplea</taxon>
        <taxon>Dorylaimia</taxon>
        <taxon>Mermithida</taxon>
        <taxon>Mermithoidea</taxon>
        <taxon>Mermithidae</taxon>
        <taxon>Romanomermis</taxon>
    </lineage>
</organism>